<evidence type="ECO:0000313" key="1">
    <source>
        <dbReference type="EMBL" id="MFC4701754.1"/>
    </source>
</evidence>
<organism evidence="1 2">
    <name type="scientific">Glaciecola siphonariae</name>
    <dbReference type="NCBI Taxonomy" id="521012"/>
    <lineage>
        <taxon>Bacteria</taxon>
        <taxon>Pseudomonadati</taxon>
        <taxon>Pseudomonadota</taxon>
        <taxon>Gammaproteobacteria</taxon>
        <taxon>Alteromonadales</taxon>
        <taxon>Alteromonadaceae</taxon>
        <taxon>Glaciecola</taxon>
    </lineage>
</organism>
<dbReference type="EMBL" id="JBHSGU010000025">
    <property type="protein sequence ID" value="MFC4701754.1"/>
    <property type="molecule type" value="Genomic_DNA"/>
</dbReference>
<proteinExistence type="predicted"/>
<reference evidence="2" key="1">
    <citation type="journal article" date="2019" name="Int. J. Syst. Evol. Microbiol.">
        <title>The Global Catalogue of Microorganisms (GCM) 10K type strain sequencing project: providing services to taxonomists for standard genome sequencing and annotation.</title>
        <authorList>
            <consortium name="The Broad Institute Genomics Platform"/>
            <consortium name="The Broad Institute Genome Sequencing Center for Infectious Disease"/>
            <person name="Wu L."/>
            <person name="Ma J."/>
        </authorList>
    </citation>
    <scope>NUCLEOTIDE SEQUENCE [LARGE SCALE GENOMIC DNA]</scope>
    <source>
        <strain evidence="2">KACC 12507</strain>
    </source>
</reference>
<sequence>MRLSVVYGFDDAPSANRFLNDVNSNASLDMARAKLFDRDKVRISYSLEKGTYDNTLSILDDLSASYNGKEIQS</sequence>
<keyword evidence="2" id="KW-1185">Reference proteome</keyword>
<gene>
    <name evidence="1" type="ORF">ACFO4O_16500</name>
</gene>
<accession>A0ABV9M029</accession>
<dbReference type="Proteomes" id="UP001595897">
    <property type="component" value="Unassembled WGS sequence"/>
</dbReference>
<name>A0ABV9M029_9ALTE</name>
<comment type="caution">
    <text evidence="1">The sequence shown here is derived from an EMBL/GenBank/DDBJ whole genome shotgun (WGS) entry which is preliminary data.</text>
</comment>
<evidence type="ECO:0000313" key="2">
    <source>
        <dbReference type="Proteomes" id="UP001595897"/>
    </source>
</evidence>
<protein>
    <submittedName>
        <fullName evidence="1">Uncharacterized protein</fullName>
    </submittedName>
</protein>
<dbReference type="RefSeq" id="WP_382410528.1">
    <property type="nucleotide sequence ID" value="NZ_JBHSGU010000025.1"/>
</dbReference>